<gene>
    <name evidence="6" type="ORF">D2V17_02085</name>
</gene>
<dbReference type="Gene3D" id="1.10.760.10">
    <property type="entry name" value="Cytochrome c-like domain"/>
    <property type="match status" value="1"/>
</dbReference>
<evidence type="ECO:0000256" key="2">
    <source>
        <dbReference type="ARBA" id="ARBA00022723"/>
    </source>
</evidence>
<comment type="caution">
    <text evidence="6">The sequence shown here is derived from an EMBL/GenBank/DDBJ whole genome shotgun (WGS) entry which is preliminary data.</text>
</comment>
<sequence>MPYSPAMLSSPKLTCAAQPCCARARPKNKRKFIVLKPVIIGAAALLVTACVTDRDAAGLSESAAKGRTFAQANCASCHALEDGTSPNPHAPSLETASHRLPAWAVAGSFERGIQVGHTTEMPVFVFEEGDISNLLAYLEALRTAK</sequence>
<name>A0A3A1PH64_9SPHN</name>
<dbReference type="GO" id="GO:0009055">
    <property type="term" value="F:electron transfer activity"/>
    <property type="evidence" value="ECO:0007669"/>
    <property type="project" value="InterPro"/>
</dbReference>
<keyword evidence="1 4" id="KW-0349">Heme</keyword>
<evidence type="ECO:0000259" key="5">
    <source>
        <dbReference type="PROSITE" id="PS51007"/>
    </source>
</evidence>
<dbReference type="GO" id="GO:0046872">
    <property type="term" value="F:metal ion binding"/>
    <property type="evidence" value="ECO:0007669"/>
    <property type="project" value="UniProtKB-KW"/>
</dbReference>
<dbReference type="Proteomes" id="UP000265366">
    <property type="component" value="Unassembled WGS sequence"/>
</dbReference>
<feature type="domain" description="Cytochrome c" evidence="5">
    <location>
        <begin position="61"/>
        <end position="142"/>
    </location>
</feature>
<dbReference type="PROSITE" id="PS51007">
    <property type="entry name" value="CYTC"/>
    <property type="match status" value="1"/>
</dbReference>
<proteinExistence type="predicted"/>
<dbReference type="GO" id="GO:0020037">
    <property type="term" value="F:heme binding"/>
    <property type="evidence" value="ECO:0007669"/>
    <property type="project" value="InterPro"/>
</dbReference>
<accession>A0A3A1PH64</accession>
<dbReference type="SUPFAM" id="SSF46626">
    <property type="entry name" value="Cytochrome c"/>
    <property type="match status" value="1"/>
</dbReference>
<evidence type="ECO:0000313" key="7">
    <source>
        <dbReference type="Proteomes" id="UP000265366"/>
    </source>
</evidence>
<keyword evidence="7" id="KW-1185">Reference proteome</keyword>
<evidence type="ECO:0000313" key="6">
    <source>
        <dbReference type="EMBL" id="RIV92256.1"/>
    </source>
</evidence>
<organism evidence="6 7">
    <name type="scientific">Aurantiacibacter xanthus</name>
    <dbReference type="NCBI Taxonomy" id="1784712"/>
    <lineage>
        <taxon>Bacteria</taxon>
        <taxon>Pseudomonadati</taxon>
        <taxon>Pseudomonadota</taxon>
        <taxon>Alphaproteobacteria</taxon>
        <taxon>Sphingomonadales</taxon>
        <taxon>Erythrobacteraceae</taxon>
        <taxon>Aurantiacibacter</taxon>
    </lineage>
</organism>
<dbReference type="EMBL" id="QXFM01000012">
    <property type="protein sequence ID" value="RIV92256.1"/>
    <property type="molecule type" value="Genomic_DNA"/>
</dbReference>
<dbReference type="Pfam" id="PF00034">
    <property type="entry name" value="Cytochrom_C"/>
    <property type="match status" value="1"/>
</dbReference>
<evidence type="ECO:0000256" key="3">
    <source>
        <dbReference type="ARBA" id="ARBA00023004"/>
    </source>
</evidence>
<evidence type="ECO:0000256" key="4">
    <source>
        <dbReference type="PROSITE-ProRule" id="PRU00433"/>
    </source>
</evidence>
<dbReference type="AlphaFoldDB" id="A0A3A1PH64"/>
<reference evidence="6 7" key="1">
    <citation type="submission" date="2018-08" db="EMBL/GenBank/DDBJ databases">
        <title>Erythrobacter zhengii sp.nov., a bacterium isolated from deep-sea sediment.</title>
        <authorList>
            <person name="Fang C."/>
            <person name="Wu Y.-H."/>
            <person name="Sun C."/>
            <person name="Wang H."/>
            <person name="Cheng H."/>
            <person name="Meng F.-X."/>
            <person name="Wang C.-S."/>
            <person name="Xu X.-W."/>
        </authorList>
    </citation>
    <scope>NUCLEOTIDE SEQUENCE [LARGE SCALE GENOMIC DNA]</scope>
    <source>
        <strain evidence="6 7">CCTCC AB 2015396</strain>
    </source>
</reference>
<dbReference type="InterPro" id="IPR036909">
    <property type="entry name" value="Cyt_c-like_dom_sf"/>
</dbReference>
<evidence type="ECO:0000256" key="1">
    <source>
        <dbReference type="ARBA" id="ARBA00022617"/>
    </source>
</evidence>
<keyword evidence="2 4" id="KW-0479">Metal-binding</keyword>
<protein>
    <recommendedName>
        <fullName evidence="5">Cytochrome c domain-containing protein</fullName>
    </recommendedName>
</protein>
<keyword evidence="3 4" id="KW-0408">Iron</keyword>
<dbReference type="InterPro" id="IPR009056">
    <property type="entry name" value="Cyt_c-like_dom"/>
</dbReference>